<keyword evidence="7" id="KW-0378">Hydrolase</keyword>
<gene>
    <name evidence="7" type="primary">mglA_1</name>
    <name evidence="7" type="ORF">NCTC11685_00229</name>
</gene>
<evidence type="ECO:0000256" key="2">
    <source>
        <dbReference type="ARBA" id="ARBA00022475"/>
    </source>
</evidence>
<dbReference type="PANTHER" id="PTHR43790">
    <property type="entry name" value="CARBOHYDRATE TRANSPORT ATP-BINDING PROTEIN MG119-RELATED"/>
    <property type="match status" value="1"/>
</dbReference>
<protein>
    <submittedName>
        <fullName evidence="7">Ribose ABC transport system</fullName>
        <ecNumber evidence="7">3.6.3.17</ecNumber>
    </submittedName>
</protein>
<dbReference type="InterPro" id="IPR050107">
    <property type="entry name" value="ABC_carbohydrate_import_ATPase"/>
</dbReference>
<evidence type="ECO:0000256" key="1">
    <source>
        <dbReference type="ARBA" id="ARBA00022448"/>
    </source>
</evidence>
<dbReference type="SUPFAM" id="SSF52540">
    <property type="entry name" value="P-loop containing nucleoside triphosphate hydrolases"/>
    <property type="match status" value="1"/>
</dbReference>
<evidence type="ECO:0000256" key="5">
    <source>
        <dbReference type="ARBA" id="ARBA00022967"/>
    </source>
</evidence>
<keyword evidence="6" id="KW-0472">Membrane</keyword>
<keyword evidence="1" id="KW-0813">Transport</keyword>
<name>A0A7H4MZ16_9ENTR</name>
<organism evidence="7 8">
    <name type="scientific">Klebsiella michiganensis</name>
    <dbReference type="NCBI Taxonomy" id="1134687"/>
    <lineage>
        <taxon>Bacteria</taxon>
        <taxon>Pseudomonadati</taxon>
        <taxon>Pseudomonadota</taxon>
        <taxon>Gammaproteobacteria</taxon>
        <taxon>Enterobacterales</taxon>
        <taxon>Enterobacteriaceae</taxon>
        <taxon>Klebsiella/Raoultella group</taxon>
        <taxon>Klebsiella</taxon>
    </lineage>
</organism>
<evidence type="ECO:0000256" key="6">
    <source>
        <dbReference type="ARBA" id="ARBA00023136"/>
    </source>
</evidence>
<proteinExistence type="predicted"/>
<sequence length="84" mass="9383">MDIGAKREIYELIDKLARAGKAILVISSDLPEAIGISDRVLVMRGGANRSSVTLVFSHGRRSDAARNRNLYQSIRRMPWTTINL</sequence>
<dbReference type="GO" id="GO:0005524">
    <property type="term" value="F:ATP binding"/>
    <property type="evidence" value="ECO:0007669"/>
    <property type="project" value="UniProtKB-KW"/>
</dbReference>
<evidence type="ECO:0000256" key="4">
    <source>
        <dbReference type="ARBA" id="ARBA00022840"/>
    </source>
</evidence>
<keyword evidence="4" id="KW-0067">ATP-binding</keyword>
<keyword evidence="3" id="KW-0547">Nucleotide-binding</keyword>
<keyword evidence="2" id="KW-1003">Cell membrane</keyword>
<keyword evidence="5" id="KW-1278">Translocase</keyword>
<reference evidence="7 8" key="1">
    <citation type="submission" date="2018-06" db="EMBL/GenBank/DDBJ databases">
        <authorList>
            <consortium name="Pathogen Informatics"/>
            <person name="Doyle S."/>
        </authorList>
    </citation>
    <scope>NUCLEOTIDE SEQUENCE [LARGE SCALE GENOMIC DNA]</scope>
    <source>
        <strain evidence="7 8">NCTC11685</strain>
    </source>
</reference>
<dbReference type="PANTHER" id="PTHR43790:SF3">
    <property type="entry name" value="D-ALLOSE IMPORT ATP-BINDING PROTEIN ALSA-RELATED"/>
    <property type="match status" value="1"/>
</dbReference>
<evidence type="ECO:0000313" key="8">
    <source>
        <dbReference type="Proteomes" id="UP000254863"/>
    </source>
</evidence>
<comment type="caution">
    <text evidence="7">The sequence shown here is derived from an EMBL/GenBank/DDBJ whole genome shotgun (WGS) entry which is preliminary data.</text>
</comment>
<dbReference type="Gene3D" id="3.40.50.300">
    <property type="entry name" value="P-loop containing nucleotide triphosphate hydrolases"/>
    <property type="match status" value="1"/>
</dbReference>
<dbReference type="GO" id="GO:0016787">
    <property type="term" value="F:hydrolase activity"/>
    <property type="evidence" value="ECO:0007669"/>
    <property type="project" value="UniProtKB-KW"/>
</dbReference>
<dbReference type="AlphaFoldDB" id="A0A7H4MZ16"/>
<dbReference type="EMBL" id="UGMS01000001">
    <property type="protein sequence ID" value="STV71297.1"/>
    <property type="molecule type" value="Genomic_DNA"/>
</dbReference>
<evidence type="ECO:0000313" key="7">
    <source>
        <dbReference type="EMBL" id="STV71297.1"/>
    </source>
</evidence>
<accession>A0A7H4MZ16</accession>
<dbReference type="Proteomes" id="UP000254863">
    <property type="component" value="Unassembled WGS sequence"/>
</dbReference>
<dbReference type="EC" id="3.6.3.17" evidence="7"/>
<dbReference type="InterPro" id="IPR027417">
    <property type="entry name" value="P-loop_NTPase"/>
</dbReference>
<evidence type="ECO:0000256" key="3">
    <source>
        <dbReference type="ARBA" id="ARBA00022741"/>
    </source>
</evidence>